<keyword evidence="1" id="KW-0805">Transcription regulation</keyword>
<dbReference type="Gene3D" id="1.10.357.10">
    <property type="entry name" value="Tetracycline Repressor, domain 2"/>
    <property type="match status" value="1"/>
</dbReference>
<dbReference type="AlphaFoldDB" id="A0A3M2L307"/>
<evidence type="ECO:0000256" key="1">
    <source>
        <dbReference type="ARBA" id="ARBA00023015"/>
    </source>
</evidence>
<dbReference type="SUPFAM" id="SSF46689">
    <property type="entry name" value="Homeodomain-like"/>
    <property type="match status" value="1"/>
</dbReference>
<keyword evidence="3" id="KW-0804">Transcription</keyword>
<comment type="caution">
    <text evidence="6">The sequence shown here is derived from an EMBL/GenBank/DDBJ whole genome shotgun (WGS) entry which is preliminary data.</text>
</comment>
<keyword evidence="2 4" id="KW-0238">DNA-binding</keyword>
<evidence type="ECO:0000313" key="6">
    <source>
        <dbReference type="EMBL" id="RMI31774.1"/>
    </source>
</evidence>
<reference evidence="6 7" key="1">
    <citation type="submission" date="2018-10" db="EMBL/GenBank/DDBJ databases">
        <title>Isolation from cow dung.</title>
        <authorList>
            <person name="Ling L."/>
        </authorList>
    </citation>
    <scope>NUCLEOTIDE SEQUENCE [LARGE SCALE GENOMIC DNA]</scope>
    <source>
        <strain evidence="6 7">NEAU-LL90</strain>
    </source>
</reference>
<protein>
    <submittedName>
        <fullName evidence="6">TetR family transcriptional regulator</fullName>
    </submittedName>
</protein>
<keyword evidence="7" id="KW-1185">Reference proteome</keyword>
<feature type="domain" description="HTH tetR-type" evidence="5">
    <location>
        <begin position="19"/>
        <end position="79"/>
    </location>
</feature>
<evidence type="ECO:0000313" key="7">
    <source>
        <dbReference type="Proteomes" id="UP000279275"/>
    </source>
</evidence>
<dbReference type="PANTHER" id="PTHR30055:SF234">
    <property type="entry name" value="HTH-TYPE TRANSCRIPTIONAL REGULATOR BETI"/>
    <property type="match status" value="1"/>
</dbReference>
<organism evidence="6 7">
    <name type="scientific">Nocardia stercoris</name>
    <dbReference type="NCBI Taxonomy" id="2483361"/>
    <lineage>
        <taxon>Bacteria</taxon>
        <taxon>Bacillati</taxon>
        <taxon>Actinomycetota</taxon>
        <taxon>Actinomycetes</taxon>
        <taxon>Mycobacteriales</taxon>
        <taxon>Nocardiaceae</taxon>
        <taxon>Nocardia</taxon>
    </lineage>
</organism>
<dbReference type="PROSITE" id="PS50977">
    <property type="entry name" value="HTH_TETR_2"/>
    <property type="match status" value="1"/>
</dbReference>
<sequence length="244" mass="26829">MFDSTCRSAAPGLRERKKLQTRRRIVEVGLAMCDENGFEATTVEQIAEAADVSTRTVNRYFELKEDIVLGPIEDFTAAIAAELRKVPPTEQQLDALRIAYMNVVLHADEPGSQVPFTWFQRMQRIVQAAPSVKRRSLDYTDTKSRALCAVVGERMSLPADAVQVRLLVSMWNSIVHTGMNCEAFVCGQKPVTPESSVAEVQIAFDEFFRLAAIPRADTGSGELTTAIPADLGTIPVHPDPVPAP</sequence>
<evidence type="ECO:0000256" key="3">
    <source>
        <dbReference type="ARBA" id="ARBA00023163"/>
    </source>
</evidence>
<dbReference type="InterPro" id="IPR050109">
    <property type="entry name" value="HTH-type_TetR-like_transc_reg"/>
</dbReference>
<proteinExistence type="predicted"/>
<dbReference type="PANTHER" id="PTHR30055">
    <property type="entry name" value="HTH-TYPE TRANSCRIPTIONAL REGULATOR RUTR"/>
    <property type="match status" value="1"/>
</dbReference>
<dbReference type="Proteomes" id="UP000279275">
    <property type="component" value="Unassembled WGS sequence"/>
</dbReference>
<evidence type="ECO:0000259" key="5">
    <source>
        <dbReference type="PROSITE" id="PS50977"/>
    </source>
</evidence>
<feature type="DNA-binding region" description="H-T-H motif" evidence="4">
    <location>
        <begin position="42"/>
        <end position="61"/>
    </location>
</feature>
<dbReference type="EMBL" id="RFFH01000006">
    <property type="protein sequence ID" value="RMI31774.1"/>
    <property type="molecule type" value="Genomic_DNA"/>
</dbReference>
<dbReference type="GO" id="GO:0000976">
    <property type="term" value="F:transcription cis-regulatory region binding"/>
    <property type="evidence" value="ECO:0007669"/>
    <property type="project" value="TreeGrafter"/>
</dbReference>
<evidence type="ECO:0000256" key="4">
    <source>
        <dbReference type="PROSITE-ProRule" id="PRU00335"/>
    </source>
</evidence>
<evidence type="ECO:0000256" key="2">
    <source>
        <dbReference type="ARBA" id="ARBA00023125"/>
    </source>
</evidence>
<dbReference type="InterPro" id="IPR009057">
    <property type="entry name" value="Homeodomain-like_sf"/>
</dbReference>
<dbReference type="RefSeq" id="WP_122188908.1">
    <property type="nucleotide sequence ID" value="NZ_RFFH01000006.1"/>
</dbReference>
<dbReference type="InterPro" id="IPR001647">
    <property type="entry name" value="HTH_TetR"/>
</dbReference>
<name>A0A3M2L307_9NOCA</name>
<accession>A0A3M2L307</accession>
<dbReference type="OrthoDB" id="3787664at2"/>
<gene>
    <name evidence="6" type="ORF">EBN03_16405</name>
</gene>
<dbReference type="GO" id="GO:0003700">
    <property type="term" value="F:DNA-binding transcription factor activity"/>
    <property type="evidence" value="ECO:0007669"/>
    <property type="project" value="TreeGrafter"/>
</dbReference>
<dbReference type="Pfam" id="PF00440">
    <property type="entry name" value="TetR_N"/>
    <property type="match status" value="1"/>
</dbReference>